<dbReference type="PROSITE" id="PS00108">
    <property type="entry name" value="PROTEIN_KINASE_ST"/>
    <property type="match status" value="1"/>
</dbReference>
<feature type="domain" description="Protein kinase" evidence="1">
    <location>
        <begin position="66"/>
        <end position="375"/>
    </location>
</feature>
<dbReference type="EMBL" id="ML996577">
    <property type="protein sequence ID" value="KAF2755676.1"/>
    <property type="molecule type" value="Genomic_DNA"/>
</dbReference>
<dbReference type="PROSITE" id="PS50011">
    <property type="entry name" value="PROTEIN_KINASE_DOM"/>
    <property type="match status" value="1"/>
</dbReference>
<dbReference type="InterPro" id="IPR008271">
    <property type="entry name" value="Ser/Thr_kinase_AS"/>
</dbReference>
<dbReference type="OrthoDB" id="4062651at2759"/>
<dbReference type="Pfam" id="PF00069">
    <property type="entry name" value="Pkinase"/>
    <property type="match status" value="1"/>
</dbReference>
<evidence type="ECO:0000313" key="2">
    <source>
        <dbReference type="EMBL" id="KAF2755676.1"/>
    </source>
</evidence>
<dbReference type="SUPFAM" id="SSF56112">
    <property type="entry name" value="Protein kinase-like (PK-like)"/>
    <property type="match status" value="1"/>
</dbReference>
<dbReference type="InterPro" id="IPR000719">
    <property type="entry name" value="Prot_kinase_dom"/>
</dbReference>
<sequence length="378" mass="43118">MLRPSLTSSPLMLSLRSLSPLAIRSCRSWIYSNLATLRLINRTLALPRTPAIVWPIHRNTRSTSSAQVDSQVYIGQSGCHYSIERVLQEETFPLRRVYLATASNQNFILKYVHEVNFDDLQDINNKLRGSTNYVRLVKDTIPEKSMFIFQYFADHLLRLVQKDLPLTVTKRILKDALRGLAELHDHDIIHTDIKPDNILIDWKEHQGGIVIEQVQLGDLEDAAQIPPGTHMVGKQAGNWMWRSPEAHARGPVDKPSDIFSFALVCIYAVHKRVIFAVGEEELDEGVERLAVVIERQISYFADADGLSGFLKHLGDNPWVPVFEVTRDGFNKDNPRRPFSLWGDVDEELKDLICAMTNFDPEKRITAREALAHKWFEGA</sequence>
<dbReference type="PANTHER" id="PTHR44167:SF24">
    <property type="entry name" value="SERINE_THREONINE-PROTEIN KINASE CHK2"/>
    <property type="match status" value="1"/>
</dbReference>
<dbReference type="GO" id="GO:0044773">
    <property type="term" value="P:mitotic DNA damage checkpoint signaling"/>
    <property type="evidence" value="ECO:0007669"/>
    <property type="project" value="TreeGrafter"/>
</dbReference>
<organism evidence="2 3">
    <name type="scientific">Pseudovirgaria hyperparasitica</name>
    <dbReference type="NCBI Taxonomy" id="470096"/>
    <lineage>
        <taxon>Eukaryota</taxon>
        <taxon>Fungi</taxon>
        <taxon>Dikarya</taxon>
        <taxon>Ascomycota</taxon>
        <taxon>Pezizomycotina</taxon>
        <taxon>Dothideomycetes</taxon>
        <taxon>Dothideomycetes incertae sedis</taxon>
        <taxon>Acrospermales</taxon>
        <taxon>Acrospermaceae</taxon>
        <taxon>Pseudovirgaria</taxon>
    </lineage>
</organism>
<protein>
    <submittedName>
        <fullName evidence="2">Kinase-like protein</fullName>
    </submittedName>
</protein>
<evidence type="ECO:0000259" key="1">
    <source>
        <dbReference type="PROSITE" id="PS50011"/>
    </source>
</evidence>
<dbReference type="InterPro" id="IPR011009">
    <property type="entry name" value="Kinase-like_dom_sf"/>
</dbReference>
<accession>A0A6A6W0Q8</accession>
<dbReference type="GeneID" id="54490652"/>
<dbReference type="SMART" id="SM00220">
    <property type="entry name" value="S_TKc"/>
    <property type="match status" value="1"/>
</dbReference>
<proteinExistence type="predicted"/>
<name>A0A6A6W0Q8_9PEZI</name>
<dbReference type="RefSeq" id="XP_033598127.1">
    <property type="nucleotide sequence ID" value="XM_033749598.1"/>
</dbReference>
<dbReference type="PANTHER" id="PTHR44167">
    <property type="entry name" value="OVARIAN-SPECIFIC SERINE/THREONINE-PROTEIN KINASE LOK-RELATED"/>
    <property type="match status" value="1"/>
</dbReference>
<dbReference type="Gene3D" id="1.10.510.10">
    <property type="entry name" value="Transferase(Phosphotransferase) domain 1"/>
    <property type="match status" value="1"/>
</dbReference>
<evidence type="ECO:0000313" key="3">
    <source>
        <dbReference type="Proteomes" id="UP000799437"/>
    </source>
</evidence>
<dbReference type="GO" id="GO:0005524">
    <property type="term" value="F:ATP binding"/>
    <property type="evidence" value="ECO:0007669"/>
    <property type="project" value="InterPro"/>
</dbReference>
<gene>
    <name evidence="2" type="ORF">EJ05DRAFT_540350</name>
</gene>
<keyword evidence="2" id="KW-0808">Transferase</keyword>
<dbReference type="GO" id="GO:0005634">
    <property type="term" value="C:nucleus"/>
    <property type="evidence" value="ECO:0007669"/>
    <property type="project" value="TreeGrafter"/>
</dbReference>
<reference evidence="2" key="1">
    <citation type="journal article" date="2020" name="Stud. Mycol.">
        <title>101 Dothideomycetes genomes: a test case for predicting lifestyles and emergence of pathogens.</title>
        <authorList>
            <person name="Haridas S."/>
            <person name="Albert R."/>
            <person name="Binder M."/>
            <person name="Bloem J."/>
            <person name="Labutti K."/>
            <person name="Salamov A."/>
            <person name="Andreopoulos B."/>
            <person name="Baker S."/>
            <person name="Barry K."/>
            <person name="Bills G."/>
            <person name="Bluhm B."/>
            <person name="Cannon C."/>
            <person name="Castanera R."/>
            <person name="Culley D."/>
            <person name="Daum C."/>
            <person name="Ezra D."/>
            <person name="Gonzalez J."/>
            <person name="Henrissat B."/>
            <person name="Kuo A."/>
            <person name="Liang C."/>
            <person name="Lipzen A."/>
            <person name="Lutzoni F."/>
            <person name="Magnuson J."/>
            <person name="Mondo S."/>
            <person name="Nolan M."/>
            <person name="Ohm R."/>
            <person name="Pangilinan J."/>
            <person name="Park H.-J."/>
            <person name="Ramirez L."/>
            <person name="Alfaro M."/>
            <person name="Sun H."/>
            <person name="Tritt A."/>
            <person name="Yoshinaga Y."/>
            <person name="Zwiers L.-H."/>
            <person name="Turgeon B."/>
            <person name="Goodwin S."/>
            <person name="Spatafora J."/>
            <person name="Crous P."/>
            <person name="Grigoriev I."/>
        </authorList>
    </citation>
    <scope>NUCLEOTIDE SEQUENCE</scope>
    <source>
        <strain evidence="2">CBS 121739</strain>
    </source>
</reference>
<dbReference type="Proteomes" id="UP000799437">
    <property type="component" value="Unassembled WGS sequence"/>
</dbReference>
<keyword evidence="2" id="KW-0418">Kinase</keyword>
<keyword evidence="3" id="KW-1185">Reference proteome</keyword>
<dbReference type="GO" id="GO:0004674">
    <property type="term" value="F:protein serine/threonine kinase activity"/>
    <property type="evidence" value="ECO:0007669"/>
    <property type="project" value="TreeGrafter"/>
</dbReference>
<dbReference type="AlphaFoldDB" id="A0A6A6W0Q8"/>